<dbReference type="Pfam" id="PF08281">
    <property type="entry name" value="Sigma70_r4_2"/>
    <property type="match status" value="1"/>
</dbReference>
<comment type="caution">
    <text evidence="8">The sequence shown here is derived from an EMBL/GenBank/DDBJ whole genome shotgun (WGS) entry which is preliminary data.</text>
</comment>
<evidence type="ECO:0000259" key="6">
    <source>
        <dbReference type="Pfam" id="PF04542"/>
    </source>
</evidence>
<evidence type="ECO:0000256" key="2">
    <source>
        <dbReference type="ARBA" id="ARBA00023015"/>
    </source>
</evidence>
<evidence type="ECO:0000256" key="3">
    <source>
        <dbReference type="ARBA" id="ARBA00023082"/>
    </source>
</evidence>
<evidence type="ECO:0000256" key="1">
    <source>
        <dbReference type="ARBA" id="ARBA00010641"/>
    </source>
</evidence>
<dbReference type="NCBIfam" id="TIGR02937">
    <property type="entry name" value="sigma70-ECF"/>
    <property type="match status" value="1"/>
</dbReference>
<evidence type="ECO:0000259" key="7">
    <source>
        <dbReference type="Pfam" id="PF08281"/>
    </source>
</evidence>
<keyword evidence="3" id="KW-0731">Sigma factor</keyword>
<accession>A0A2N0ZKA6</accession>
<dbReference type="GO" id="GO:0006352">
    <property type="term" value="P:DNA-templated transcription initiation"/>
    <property type="evidence" value="ECO:0007669"/>
    <property type="project" value="InterPro"/>
</dbReference>
<name>A0A2N0ZKA6_9BACI</name>
<dbReference type="Gene3D" id="1.10.1740.10">
    <property type="match status" value="1"/>
</dbReference>
<dbReference type="InterPro" id="IPR013325">
    <property type="entry name" value="RNA_pol_sigma_r2"/>
</dbReference>
<dbReference type="InterPro" id="IPR013249">
    <property type="entry name" value="RNA_pol_sigma70_r4_t2"/>
</dbReference>
<evidence type="ECO:0000256" key="4">
    <source>
        <dbReference type="ARBA" id="ARBA00023125"/>
    </source>
</evidence>
<dbReference type="GO" id="GO:0003677">
    <property type="term" value="F:DNA binding"/>
    <property type="evidence" value="ECO:0007669"/>
    <property type="project" value="UniProtKB-KW"/>
</dbReference>
<dbReference type="PANTHER" id="PTHR43133">
    <property type="entry name" value="RNA POLYMERASE ECF-TYPE SIGMA FACTO"/>
    <property type="match status" value="1"/>
</dbReference>
<dbReference type="GO" id="GO:0016987">
    <property type="term" value="F:sigma factor activity"/>
    <property type="evidence" value="ECO:0007669"/>
    <property type="project" value="UniProtKB-KW"/>
</dbReference>
<keyword evidence="9" id="KW-1185">Reference proteome</keyword>
<feature type="domain" description="RNA polymerase sigma-70 region 2" evidence="6">
    <location>
        <begin position="1"/>
        <end position="69"/>
    </location>
</feature>
<evidence type="ECO:0000313" key="9">
    <source>
        <dbReference type="Proteomes" id="UP000233343"/>
    </source>
</evidence>
<dbReference type="RefSeq" id="WP_083957487.1">
    <property type="nucleotide sequence ID" value="NZ_CP194732.1"/>
</dbReference>
<sequence length="148" mass="17581">MYEDLKADLRRFALSIASHQQDAHDLIQVALEKALFVEDIESWPRYKQKAWFYRVMKNHLIDERRKHQREMEWDEMMDLTLPSGTISALEMVDLLKRLPEIQSDIVFKKYWVGLTSKEIAENLNIPASTVRYHLSKAISALRNYLEEE</sequence>
<dbReference type="Pfam" id="PF04542">
    <property type="entry name" value="Sigma70_r2"/>
    <property type="match status" value="1"/>
</dbReference>
<keyword evidence="4" id="KW-0238">DNA-binding</keyword>
<dbReference type="PANTHER" id="PTHR43133:SF8">
    <property type="entry name" value="RNA POLYMERASE SIGMA FACTOR HI_1459-RELATED"/>
    <property type="match status" value="1"/>
</dbReference>
<evidence type="ECO:0000256" key="5">
    <source>
        <dbReference type="ARBA" id="ARBA00023163"/>
    </source>
</evidence>
<dbReference type="InterPro" id="IPR036388">
    <property type="entry name" value="WH-like_DNA-bd_sf"/>
</dbReference>
<feature type="domain" description="RNA polymerase sigma factor 70 region 4 type 2" evidence="7">
    <location>
        <begin position="90"/>
        <end position="141"/>
    </location>
</feature>
<reference evidence="8 9" key="1">
    <citation type="journal article" date="2010" name="Int. J. Syst. Evol. Microbiol.">
        <title>Bacillus horneckiae sp. nov., isolated from a spacecraft-assembly clean room.</title>
        <authorList>
            <person name="Vaishampayan P."/>
            <person name="Probst A."/>
            <person name="Krishnamurthi S."/>
            <person name="Ghosh S."/>
            <person name="Osman S."/>
            <person name="McDowall A."/>
            <person name="Ruckmani A."/>
            <person name="Mayilraj S."/>
            <person name="Venkateswaran K."/>
        </authorList>
    </citation>
    <scope>NUCLEOTIDE SEQUENCE [LARGE SCALE GENOMIC DNA]</scope>
    <source>
        <strain evidence="9">1PO1SC</strain>
    </source>
</reference>
<organism evidence="8 9">
    <name type="scientific">Cytobacillus horneckiae</name>
    <dbReference type="NCBI Taxonomy" id="549687"/>
    <lineage>
        <taxon>Bacteria</taxon>
        <taxon>Bacillati</taxon>
        <taxon>Bacillota</taxon>
        <taxon>Bacilli</taxon>
        <taxon>Bacillales</taxon>
        <taxon>Bacillaceae</taxon>
        <taxon>Cytobacillus</taxon>
    </lineage>
</organism>
<dbReference type="Proteomes" id="UP000233343">
    <property type="component" value="Unassembled WGS sequence"/>
</dbReference>
<evidence type="ECO:0000313" key="8">
    <source>
        <dbReference type="EMBL" id="PKG29944.1"/>
    </source>
</evidence>
<protein>
    <submittedName>
        <fullName evidence="8">RNA polymerase sigma factor</fullName>
    </submittedName>
</protein>
<dbReference type="InterPro" id="IPR013324">
    <property type="entry name" value="RNA_pol_sigma_r3/r4-like"/>
</dbReference>
<dbReference type="Gene3D" id="1.10.10.10">
    <property type="entry name" value="Winged helix-like DNA-binding domain superfamily/Winged helix DNA-binding domain"/>
    <property type="match status" value="1"/>
</dbReference>
<dbReference type="InterPro" id="IPR007627">
    <property type="entry name" value="RNA_pol_sigma70_r2"/>
</dbReference>
<keyword evidence="5" id="KW-0804">Transcription</keyword>
<dbReference type="InterPro" id="IPR014284">
    <property type="entry name" value="RNA_pol_sigma-70_dom"/>
</dbReference>
<gene>
    <name evidence="8" type="ORF">CWS20_05775</name>
</gene>
<dbReference type="EMBL" id="PISD01000010">
    <property type="protein sequence ID" value="PKG29944.1"/>
    <property type="molecule type" value="Genomic_DNA"/>
</dbReference>
<proteinExistence type="inferred from homology"/>
<dbReference type="SUPFAM" id="SSF88659">
    <property type="entry name" value="Sigma3 and sigma4 domains of RNA polymerase sigma factors"/>
    <property type="match status" value="1"/>
</dbReference>
<dbReference type="AlphaFoldDB" id="A0A2N0ZKA6"/>
<comment type="similarity">
    <text evidence="1">Belongs to the sigma-70 factor family. ECF subfamily.</text>
</comment>
<dbReference type="InterPro" id="IPR039425">
    <property type="entry name" value="RNA_pol_sigma-70-like"/>
</dbReference>
<keyword evidence="2" id="KW-0805">Transcription regulation</keyword>
<dbReference type="SUPFAM" id="SSF88946">
    <property type="entry name" value="Sigma2 domain of RNA polymerase sigma factors"/>
    <property type="match status" value="1"/>
</dbReference>